<feature type="active site" description="Proton acceptor" evidence="6">
    <location>
        <position position="373"/>
    </location>
</feature>
<proteinExistence type="inferred from homology"/>
<feature type="active site" description="Proton acceptor" evidence="6">
    <location>
        <position position="342"/>
    </location>
</feature>
<gene>
    <name evidence="11" type="ORF">SAMN05216375_10370</name>
    <name evidence="10" type="ORF">TR210_939</name>
</gene>
<evidence type="ECO:0000313" key="12">
    <source>
        <dbReference type="Proteomes" id="UP000076878"/>
    </source>
</evidence>
<keyword evidence="4 7" id="KW-0012">Acyltransferase</keyword>
<dbReference type="InterPro" id="IPR020617">
    <property type="entry name" value="Thiolase_C"/>
</dbReference>
<dbReference type="GO" id="GO:0003985">
    <property type="term" value="F:acetyl-CoA C-acetyltransferase activity"/>
    <property type="evidence" value="ECO:0007669"/>
    <property type="project" value="UniProtKB-EC"/>
</dbReference>
<dbReference type="RefSeq" id="WP_204243758.1">
    <property type="nucleotide sequence ID" value="NZ_FJNB01000005.1"/>
</dbReference>
<dbReference type="PIRSF" id="PIRSF000429">
    <property type="entry name" value="Ac-CoA_Ac_transf"/>
    <property type="match status" value="1"/>
</dbReference>
<dbReference type="Proteomes" id="UP000076878">
    <property type="component" value="Unassembled WGS sequence"/>
</dbReference>
<dbReference type="InterPro" id="IPR020616">
    <property type="entry name" value="Thiolase_N"/>
</dbReference>
<reference evidence="10 12" key="1">
    <citation type="submission" date="2016-02" db="EMBL/GenBank/DDBJ databases">
        <authorList>
            <person name="Wen L."/>
            <person name="He K."/>
            <person name="Yang H."/>
        </authorList>
    </citation>
    <scope>NUCLEOTIDE SEQUENCE [LARGE SCALE GENOMIC DNA]</scope>
    <source>
        <strain evidence="10">Trichococcus_R210</strain>
    </source>
</reference>
<dbReference type="AlphaFoldDB" id="A0A143YI27"/>
<dbReference type="Pfam" id="PF00108">
    <property type="entry name" value="Thiolase_N"/>
    <property type="match status" value="1"/>
</dbReference>
<dbReference type="SUPFAM" id="SSF53901">
    <property type="entry name" value="Thiolase-like"/>
    <property type="match status" value="2"/>
</dbReference>
<dbReference type="PANTHER" id="PTHR18919:SF107">
    <property type="entry name" value="ACETYL-COA ACETYLTRANSFERASE, CYTOSOLIC"/>
    <property type="match status" value="1"/>
</dbReference>
<dbReference type="NCBIfam" id="TIGR01930">
    <property type="entry name" value="AcCoA-C-Actrans"/>
    <property type="match status" value="1"/>
</dbReference>
<evidence type="ECO:0000256" key="7">
    <source>
        <dbReference type="RuleBase" id="RU003557"/>
    </source>
</evidence>
<evidence type="ECO:0000259" key="8">
    <source>
        <dbReference type="Pfam" id="PF00108"/>
    </source>
</evidence>
<dbReference type="EC" id="2.3.1.9" evidence="2"/>
<organism evidence="10 12">
    <name type="scientific">Trichococcus ilyis</name>
    <dbReference type="NCBI Taxonomy" id="640938"/>
    <lineage>
        <taxon>Bacteria</taxon>
        <taxon>Bacillati</taxon>
        <taxon>Bacillota</taxon>
        <taxon>Bacilli</taxon>
        <taxon>Lactobacillales</taxon>
        <taxon>Carnobacteriaceae</taxon>
        <taxon>Trichococcus</taxon>
    </lineage>
</organism>
<evidence type="ECO:0000313" key="11">
    <source>
        <dbReference type="EMBL" id="SEI73903.1"/>
    </source>
</evidence>
<reference evidence="11 13" key="2">
    <citation type="submission" date="2016-10" db="EMBL/GenBank/DDBJ databases">
        <authorList>
            <person name="Varghese N."/>
            <person name="Submissions S."/>
        </authorList>
    </citation>
    <scope>NUCLEOTIDE SEQUENCE [LARGE SCALE GENOMIC DNA]</scope>
    <source>
        <strain evidence="11 13">DSM 22150</strain>
    </source>
</reference>
<dbReference type="EMBL" id="FJNB01000005">
    <property type="protein sequence ID" value="CZQ91229.1"/>
    <property type="molecule type" value="Genomic_DNA"/>
</dbReference>
<dbReference type="InterPro" id="IPR020610">
    <property type="entry name" value="Thiolase_AS"/>
</dbReference>
<keyword evidence="13" id="KW-1185">Reference proteome</keyword>
<accession>A0A143YI27</accession>
<evidence type="ECO:0000256" key="4">
    <source>
        <dbReference type="ARBA" id="ARBA00023315"/>
    </source>
</evidence>
<dbReference type="CDD" id="cd00751">
    <property type="entry name" value="thiolase"/>
    <property type="match status" value="1"/>
</dbReference>
<dbReference type="Gene3D" id="3.40.47.10">
    <property type="match status" value="1"/>
</dbReference>
<evidence type="ECO:0000313" key="10">
    <source>
        <dbReference type="EMBL" id="CZQ91229.1"/>
    </source>
</evidence>
<evidence type="ECO:0000256" key="1">
    <source>
        <dbReference type="ARBA" id="ARBA00010982"/>
    </source>
</evidence>
<feature type="domain" description="Thiolase N-terminal" evidence="8">
    <location>
        <begin position="5"/>
        <end position="255"/>
    </location>
</feature>
<evidence type="ECO:0000256" key="6">
    <source>
        <dbReference type="PIRSR" id="PIRSR000429-1"/>
    </source>
</evidence>
<dbReference type="EMBL" id="FNYT01000003">
    <property type="protein sequence ID" value="SEI73903.1"/>
    <property type="molecule type" value="Genomic_DNA"/>
</dbReference>
<evidence type="ECO:0000256" key="2">
    <source>
        <dbReference type="ARBA" id="ARBA00012705"/>
    </source>
</evidence>
<evidence type="ECO:0000313" key="13">
    <source>
        <dbReference type="Proteomes" id="UP000199280"/>
    </source>
</evidence>
<evidence type="ECO:0000256" key="3">
    <source>
        <dbReference type="ARBA" id="ARBA00022679"/>
    </source>
</evidence>
<dbReference type="PANTHER" id="PTHR18919">
    <property type="entry name" value="ACETYL-COA C-ACYLTRANSFERASE"/>
    <property type="match status" value="1"/>
</dbReference>
<name>A0A143YI27_9LACT</name>
<dbReference type="STRING" id="640938.TR210_939"/>
<dbReference type="Proteomes" id="UP000199280">
    <property type="component" value="Unassembled WGS sequence"/>
</dbReference>
<dbReference type="FunFam" id="3.40.47.10:FF:000010">
    <property type="entry name" value="Acetyl-CoA acetyltransferase (Thiolase)"/>
    <property type="match status" value="1"/>
</dbReference>
<dbReference type="InterPro" id="IPR016039">
    <property type="entry name" value="Thiolase-like"/>
</dbReference>
<protein>
    <recommendedName>
        <fullName evidence="2">acetyl-CoA C-acetyltransferase</fullName>
        <ecNumber evidence="2">2.3.1.9</ecNumber>
    </recommendedName>
    <alternativeName>
        <fullName evidence="5">Acetoacetyl-CoA thiolase</fullName>
    </alternativeName>
</protein>
<evidence type="ECO:0000256" key="5">
    <source>
        <dbReference type="ARBA" id="ARBA00030755"/>
    </source>
</evidence>
<dbReference type="GO" id="GO:0006635">
    <property type="term" value="P:fatty acid beta-oxidation"/>
    <property type="evidence" value="ECO:0007669"/>
    <property type="project" value="TreeGrafter"/>
</dbReference>
<dbReference type="PROSITE" id="PS00099">
    <property type="entry name" value="THIOLASE_3"/>
    <property type="match status" value="1"/>
</dbReference>
<feature type="domain" description="Thiolase C-terminal" evidence="9">
    <location>
        <begin position="264"/>
        <end position="385"/>
    </location>
</feature>
<dbReference type="InterPro" id="IPR002155">
    <property type="entry name" value="Thiolase"/>
</dbReference>
<feature type="active site" description="Acyl-thioester intermediate" evidence="6">
    <location>
        <position position="87"/>
    </location>
</feature>
<keyword evidence="3 7" id="KW-0808">Transferase</keyword>
<evidence type="ECO:0000259" key="9">
    <source>
        <dbReference type="Pfam" id="PF02803"/>
    </source>
</evidence>
<comment type="similarity">
    <text evidence="1 7">Belongs to the thiolase-like superfamily. Thiolase family.</text>
</comment>
<sequence length="394" mass="42227">MSSKVYIVEAARLPIGKYGGMYSDVDLENLGGYLMKTMLDKHPELNGHIDEVVVGNVIGGGGNVARRVALQAGLPVETPAVTVDRQCASGLEAIAVGHMKIMSGFGEVMICGGVESSSRAPWQIERPKSLYGMQAPRILTRQPLSTSEYGDPDMGVAAEELAEKYGITRQQQDEFALQSQLKYQASKQAGVFDSEITPFRINDELLLSEDECPRSRSSMESLNRLKPVFKANGTITAGNCCPVNDGASFTILASERACRLYDLTPIAQVVDAVAVGVDPHDFGLGPVPAVEKLLARQKLTLEDIDVIELNEAFAVQALACIKLGNFPIEKINPSGGATAFGHPYGATGAILVTRLLTELDRNEKNRFGIVTMCVGGGQGAAMLIRKADPIDGEQ</sequence>
<dbReference type="Pfam" id="PF02803">
    <property type="entry name" value="Thiolase_C"/>
    <property type="match status" value="1"/>
</dbReference>